<protein>
    <submittedName>
        <fullName evidence="1">Uncharacterized protein</fullName>
    </submittedName>
</protein>
<dbReference type="Proteomes" id="UP001207468">
    <property type="component" value="Unassembled WGS sequence"/>
</dbReference>
<name>A0ACC0TS24_9AGAM</name>
<evidence type="ECO:0000313" key="1">
    <source>
        <dbReference type="EMBL" id="KAI9438388.1"/>
    </source>
</evidence>
<comment type="caution">
    <text evidence="1">The sequence shown here is derived from an EMBL/GenBank/DDBJ whole genome shotgun (WGS) entry which is preliminary data.</text>
</comment>
<evidence type="ECO:0000313" key="2">
    <source>
        <dbReference type="Proteomes" id="UP001207468"/>
    </source>
</evidence>
<sequence length="341" mass="38504">MSINMTPDHPQNLPSISRPSSRPSTGHPHTPYLSSHRRPSSIYEDRDNLNFPTSTKDSNSWYHPSLEGVSSDEEEPADVAKGNWGRKTAKGARWLRKGKLTAWGPGMEECEADERARKRIRSLLPPANRSPSPPVLPHLRSPSPPLIAPYVTLPAQHLNYTSFVMDKGVTHSFRSPMLEDLERATNGLIEGEAGMRRAFGRLWEVLSKDPDRVHLKDAVIPKREDEGEDTNTEGDKERRIVRAPDLASPAQKLFIVSYPNGGSPVFDPSHFVHPDMQRENLEKSLSTLRELQDDVREYVERLQEVRESLGDIRAQRDEVWTMVRTSALQELQRMAGGQAVQ</sequence>
<reference evidence="1" key="1">
    <citation type="submission" date="2021-03" db="EMBL/GenBank/DDBJ databases">
        <title>Evolutionary priming and transition to the ectomycorrhizal habit in an iconic lineage of mushroom-forming fungi: is preadaptation a requirement?</title>
        <authorList>
            <consortium name="DOE Joint Genome Institute"/>
            <person name="Looney B.P."/>
            <person name="Miyauchi S."/>
            <person name="Morin E."/>
            <person name="Drula E."/>
            <person name="Courty P.E."/>
            <person name="Chicoki N."/>
            <person name="Fauchery L."/>
            <person name="Kohler A."/>
            <person name="Kuo A."/>
            <person name="LaButti K."/>
            <person name="Pangilinan J."/>
            <person name="Lipzen A."/>
            <person name="Riley R."/>
            <person name="Andreopoulos W."/>
            <person name="He G."/>
            <person name="Johnson J."/>
            <person name="Barry K.W."/>
            <person name="Grigoriev I.V."/>
            <person name="Nagy L."/>
            <person name="Hibbett D."/>
            <person name="Henrissat B."/>
            <person name="Matheny P.B."/>
            <person name="Labbe J."/>
            <person name="Martin A.F."/>
        </authorList>
    </citation>
    <scope>NUCLEOTIDE SEQUENCE</scope>
    <source>
        <strain evidence="1">BPL698</strain>
    </source>
</reference>
<accession>A0ACC0TS24</accession>
<gene>
    <name evidence="1" type="ORF">F5148DRAFT_1261884</name>
</gene>
<dbReference type="EMBL" id="JAGFNK010000864">
    <property type="protein sequence ID" value="KAI9438388.1"/>
    <property type="molecule type" value="Genomic_DNA"/>
</dbReference>
<proteinExistence type="predicted"/>
<organism evidence="1 2">
    <name type="scientific">Russula earlei</name>
    <dbReference type="NCBI Taxonomy" id="71964"/>
    <lineage>
        <taxon>Eukaryota</taxon>
        <taxon>Fungi</taxon>
        <taxon>Dikarya</taxon>
        <taxon>Basidiomycota</taxon>
        <taxon>Agaricomycotina</taxon>
        <taxon>Agaricomycetes</taxon>
        <taxon>Russulales</taxon>
        <taxon>Russulaceae</taxon>
        <taxon>Russula</taxon>
    </lineage>
</organism>
<keyword evidence="2" id="KW-1185">Reference proteome</keyword>